<evidence type="ECO:0000313" key="1">
    <source>
        <dbReference type="EMBL" id="KAF7924666.1"/>
    </source>
</evidence>
<proteinExistence type="predicted"/>
<evidence type="ECO:0008006" key="3">
    <source>
        <dbReference type="Google" id="ProtNLM"/>
    </source>
</evidence>
<dbReference type="AlphaFoldDB" id="A0A9P5LVS2"/>
<keyword evidence="2" id="KW-1185">Reference proteome</keyword>
<sequence>MEEFGFESNSEKRRKNLELMIENFESIIAKVKLIQEKPRIARRYSTTGCPSSSLSPIYNSSKSQIFRRQSTVDLPSKALWSKPLYKPASLVGMPPEIRLMIYDHIFPSKFDAMSSTCRPSNHSLQLPGSCAINKLTGRPFKSPLLQVHPKIYREVKELLWNRAVFGLGCINNTHSSLISMSWISRRLIRNIETCLDIDCHFQLSLSNMFKSISTMNAMARDGLLQSITIFIPPIQLRLILEAKLNGKYQFAQLRSLGNARNWSCKIIIRILYFESYIELLNPMVKPLVYDSRIDISEDKIIQYYKDLFGELNQAWGGTLYLADTLVWENGRHVYKTPPATVGIRDALHLSRCGKGVQ</sequence>
<organism evidence="1 2">
    <name type="scientific">Botrytis byssoidea</name>
    <dbReference type="NCBI Taxonomy" id="139641"/>
    <lineage>
        <taxon>Eukaryota</taxon>
        <taxon>Fungi</taxon>
        <taxon>Dikarya</taxon>
        <taxon>Ascomycota</taxon>
        <taxon>Pezizomycotina</taxon>
        <taxon>Leotiomycetes</taxon>
        <taxon>Helotiales</taxon>
        <taxon>Sclerotiniaceae</taxon>
        <taxon>Botrytis</taxon>
    </lineage>
</organism>
<dbReference type="GeneID" id="62154205"/>
<evidence type="ECO:0000313" key="2">
    <source>
        <dbReference type="Proteomes" id="UP000710849"/>
    </source>
</evidence>
<gene>
    <name evidence="1" type="ORF">EAE97_010617</name>
</gene>
<protein>
    <recommendedName>
        <fullName evidence="3">F-box domain-containing protein</fullName>
    </recommendedName>
</protein>
<reference evidence="1 2" key="1">
    <citation type="journal article" date="2020" name="Genome Biol. Evol.">
        <title>Comparative genomics of Sclerotiniaceae.</title>
        <authorList>
            <person name="Valero Jimenez C.A."/>
            <person name="Steentjes M."/>
            <person name="Scholten O.E."/>
            <person name="Van Kan J.A.L."/>
        </authorList>
    </citation>
    <scope>NUCLEOTIDE SEQUENCE [LARGE SCALE GENOMIC DNA]</scope>
    <source>
        <strain evidence="1 2">MUCL 94</strain>
    </source>
</reference>
<name>A0A9P5LVS2_9HELO</name>
<comment type="caution">
    <text evidence="1">The sequence shown here is derived from an EMBL/GenBank/DDBJ whole genome shotgun (WGS) entry which is preliminary data.</text>
</comment>
<dbReference type="EMBL" id="RCSW01000029">
    <property type="protein sequence ID" value="KAF7924666.1"/>
    <property type="molecule type" value="Genomic_DNA"/>
</dbReference>
<dbReference type="RefSeq" id="XP_038727993.1">
    <property type="nucleotide sequence ID" value="XM_038881132.1"/>
</dbReference>
<dbReference type="Proteomes" id="UP000710849">
    <property type="component" value="Unassembled WGS sequence"/>
</dbReference>
<accession>A0A9P5LVS2</accession>